<name>A0AAV6T9G9_SOLSE</name>
<keyword evidence="3" id="KW-1185">Reference proteome</keyword>
<proteinExistence type="predicted"/>
<organism evidence="2 3">
    <name type="scientific">Solea senegalensis</name>
    <name type="common">Senegalese sole</name>
    <dbReference type="NCBI Taxonomy" id="28829"/>
    <lineage>
        <taxon>Eukaryota</taxon>
        <taxon>Metazoa</taxon>
        <taxon>Chordata</taxon>
        <taxon>Craniata</taxon>
        <taxon>Vertebrata</taxon>
        <taxon>Euteleostomi</taxon>
        <taxon>Actinopterygii</taxon>
        <taxon>Neopterygii</taxon>
        <taxon>Teleostei</taxon>
        <taxon>Neoteleostei</taxon>
        <taxon>Acanthomorphata</taxon>
        <taxon>Carangaria</taxon>
        <taxon>Pleuronectiformes</taxon>
        <taxon>Pleuronectoidei</taxon>
        <taxon>Soleidae</taxon>
        <taxon>Solea</taxon>
    </lineage>
</organism>
<evidence type="ECO:0000313" key="2">
    <source>
        <dbReference type="EMBL" id="KAG7526091.1"/>
    </source>
</evidence>
<feature type="compositionally biased region" description="Basic and acidic residues" evidence="1">
    <location>
        <begin position="131"/>
        <end position="146"/>
    </location>
</feature>
<dbReference type="Proteomes" id="UP000693946">
    <property type="component" value="Linkage Group LG1"/>
</dbReference>
<feature type="region of interest" description="Disordered" evidence="1">
    <location>
        <begin position="107"/>
        <end position="153"/>
    </location>
</feature>
<gene>
    <name evidence="2" type="ORF">JOB18_036563</name>
</gene>
<accession>A0AAV6T9G9</accession>
<sequence length="153" mass="16892">MWGAVGELWNVVHLKSPLGSREEISAALSKTKTRGELRRIDKEHGATFAPVCVLIPNQKCQFGRPYTDFPARAEDAKSQVFRLSWFIKSLLSSSPESISPNFAVPLPLMDKPGKKDEGGCKATTMTAETESSLREAADVMEAERRQRSLTVPS</sequence>
<evidence type="ECO:0000256" key="1">
    <source>
        <dbReference type="SAM" id="MobiDB-lite"/>
    </source>
</evidence>
<dbReference type="EMBL" id="JAGKHQ010000001">
    <property type="protein sequence ID" value="KAG7526091.1"/>
    <property type="molecule type" value="Genomic_DNA"/>
</dbReference>
<protein>
    <submittedName>
        <fullName evidence="2">Uncharacterized protein</fullName>
    </submittedName>
</protein>
<evidence type="ECO:0000313" key="3">
    <source>
        <dbReference type="Proteomes" id="UP000693946"/>
    </source>
</evidence>
<comment type="caution">
    <text evidence="2">The sequence shown here is derived from an EMBL/GenBank/DDBJ whole genome shotgun (WGS) entry which is preliminary data.</text>
</comment>
<reference evidence="2 3" key="1">
    <citation type="journal article" date="2021" name="Sci. Rep.">
        <title>Chromosome anchoring in Senegalese sole (Solea senegalensis) reveals sex-associated markers and genome rearrangements in flatfish.</title>
        <authorList>
            <person name="Guerrero-Cozar I."/>
            <person name="Gomez-Garrido J."/>
            <person name="Berbel C."/>
            <person name="Martinez-Blanch J.F."/>
            <person name="Alioto T."/>
            <person name="Claros M.G."/>
            <person name="Gagnaire P.A."/>
            <person name="Manchado M."/>
        </authorList>
    </citation>
    <scope>NUCLEOTIDE SEQUENCE [LARGE SCALE GENOMIC DNA]</scope>
    <source>
        <strain evidence="2">Sse05_10M</strain>
    </source>
</reference>
<dbReference type="AlphaFoldDB" id="A0AAV6T9G9"/>